<evidence type="ECO:0000259" key="3">
    <source>
        <dbReference type="Pfam" id="PF13359"/>
    </source>
</evidence>
<feature type="domain" description="DDE Tnp4" evidence="3">
    <location>
        <begin position="185"/>
        <end position="327"/>
    </location>
</feature>
<dbReference type="Pfam" id="PF13359">
    <property type="entry name" value="DDE_Tnp_4"/>
    <property type="match status" value="1"/>
</dbReference>
<name>A0A3N4JAY9_9PEZI</name>
<comment type="cofactor">
    <cofactor evidence="1">
        <name>a divalent metal cation</name>
        <dbReference type="ChEBI" id="CHEBI:60240"/>
    </cofactor>
</comment>
<dbReference type="Proteomes" id="UP000276215">
    <property type="component" value="Unassembled WGS sequence"/>
</dbReference>
<gene>
    <name evidence="4" type="ORF">L873DRAFT_1745193</name>
</gene>
<proteinExistence type="predicted"/>
<dbReference type="STRING" id="1336337.A0A3N4JAY9"/>
<dbReference type="AlphaFoldDB" id="A0A3N4JAY9"/>
<evidence type="ECO:0000313" key="5">
    <source>
        <dbReference type="Proteomes" id="UP000276215"/>
    </source>
</evidence>
<dbReference type="InterPro" id="IPR027806">
    <property type="entry name" value="HARBI1_dom"/>
</dbReference>
<feature type="non-terminal residue" evidence="4">
    <location>
        <position position="371"/>
    </location>
</feature>
<dbReference type="EMBL" id="ML120425">
    <property type="protein sequence ID" value="RPA95449.1"/>
    <property type="molecule type" value="Genomic_DNA"/>
</dbReference>
<reference evidence="4 5" key="1">
    <citation type="journal article" date="2018" name="Nat. Ecol. Evol.">
        <title>Pezizomycetes genomes reveal the molecular basis of ectomycorrhizal truffle lifestyle.</title>
        <authorList>
            <person name="Murat C."/>
            <person name="Payen T."/>
            <person name="Noel B."/>
            <person name="Kuo A."/>
            <person name="Morin E."/>
            <person name="Chen J."/>
            <person name="Kohler A."/>
            <person name="Krizsan K."/>
            <person name="Balestrini R."/>
            <person name="Da Silva C."/>
            <person name="Montanini B."/>
            <person name="Hainaut M."/>
            <person name="Levati E."/>
            <person name="Barry K.W."/>
            <person name="Belfiori B."/>
            <person name="Cichocki N."/>
            <person name="Clum A."/>
            <person name="Dockter R.B."/>
            <person name="Fauchery L."/>
            <person name="Guy J."/>
            <person name="Iotti M."/>
            <person name="Le Tacon F."/>
            <person name="Lindquist E.A."/>
            <person name="Lipzen A."/>
            <person name="Malagnac F."/>
            <person name="Mello A."/>
            <person name="Molinier V."/>
            <person name="Miyauchi S."/>
            <person name="Poulain J."/>
            <person name="Riccioni C."/>
            <person name="Rubini A."/>
            <person name="Sitrit Y."/>
            <person name="Splivallo R."/>
            <person name="Traeger S."/>
            <person name="Wang M."/>
            <person name="Zifcakova L."/>
            <person name="Wipf D."/>
            <person name="Zambonelli A."/>
            <person name="Paolocci F."/>
            <person name="Nowrousian M."/>
            <person name="Ottonello S."/>
            <person name="Baldrian P."/>
            <person name="Spatafora J.W."/>
            <person name="Henrissat B."/>
            <person name="Nagy L.G."/>
            <person name="Aury J.M."/>
            <person name="Wincker P."/>
            <person name="Grigoriev I.V."/>
            <person name="Bonfante P."/>
            <person name="Martin F.M."/>
        </authorList>
    </citation>
    <scope>NUCLEOTIDE SEQUENCE [LARGE SCALE GENOMIC DNA]</scope>
    <source>
        <strain evidence="4 5">120613-1</strain>
    </source>
</reference>
<evidence type="ECO:0000256" key="2">
    <source>
        <dbReference type="ARBA" id="ARBA00022723"/>
    </source>
</evidence>
<accession>A0A3N4JAY9</accession>
<evidence type="ECO:0000256" key="1">
    <source>
        <dbReference type="ARBA" id="ARBA00001968"/>
    </source>
</evidence>
<keyword evidence="5" id="KW-1185">Reference proteome</keyword>
<dbReference type="OrthoDB" id="5289248at2759"/>
<organism evidence="4 5">
    <name type="scientific">Choiromyces venosus 120613-1</name>
    <dbReference type="NCBI Taxonomy" id="1336337"/>
    <lineage>
        <taxon>Eukaryota</taxon>
        <taxon>Fungi</taxon>
        <taxon>Dikarya</taxon>
        <taxon>Ascomycota</taxon>
        <taxon>Pezizomycotina</taxon>
        <taxon>Pezizomycetes</taxon>
        <taxon>Pezizales</taxon>
        <taxon>Tuberaceae</taxon>
        <taxon>Choiromyces</taxon>
    </lineage>
</organism>
<sequence>MDHNQEIEVAVFATVAAVSGGAMAIAAAMEESGWDRHGPIRRQRQYHYRQPLYVPVGYVFNLNNLSDTWCIEFFRFPPTIIQCLLPYLGLSEICYRNCYQCPEEKALCLLLFRLAAPNLLKEDMKLFGHSRSWLSSVFNDIVEHIVNRYERHLAWNSQRLTAGKVKEYARAVEEKGGVKGVWGFIDGTMRAICQPVEFQRRYYSGYKKCHSYKFQAVMTPDGLLSSLTSPWPGREGDWGMYLESGLERHLREVNEGRDAENSLYLYGDPAYALSYGIISGYKAIVGYPLSPVLKAVNAHMSSMRVSVEHGFAKTMNLWGFNGYKSGLRSGISPVAGYFMVGVIFSNIHSCIYRNETCMRFHCNPPSLNEYL</sequence>
<keyword evidence="2" id="KW-0479">Metal-binding</keyword>
<dbReference type="GO" id="GO:0046872">
    <property type="term" value="F:metal ion binding"/>
    <property type="evidence" value="ECO:0007669"/>
    <property type="project" value="UniProtKB-KW"/>
</dbReference>
<evidence type="ECO:0000313" key="4">
    <source>
        <dbReference type="EMBL" id="RPA95449.1"/>
    </source>
</evidence>
<protein>
    <recommendedName>
        <fullName evidence="3">DDE Tnp4 domain-containing protein</fullName>
    </recommendedName>
</protein>